<dbReference type="Proteomes" id="UP001604336">
    <property type="component" value="Unassembled WGS sequence"/>
</dbReference>
<comment type="caution">
    <text evidence="3">The sequence shown here is derived from an EMBL/GenBank/DDBJ whole genome shotgun (WGS) entry which is preliminary data.</text>
</comment>
<feature type="compositionally biased region" description="Basic residues" evidence="1">
    <location>
        <begin position="1"/>
        <end position="10"/>
    </location>
</feature>
<evidence type="ECO:0000313" key="4">
    <source>
        <dbReference type="Proteomes" id="UP001604336"/>
    </source>
</evidence>
<keyword evidence="4" id="KW-1185">Reference proteome</keyword>
<evidence type="ECO:0000256" key="1">
    <source>
        <dbReference type="SAM" id="MobiDB-lite"/>
    </source>
</evidence>
<proteinExistence type="predicted"/>
<reference evidence="4" key="1">
    <citation type="submission" date="2024-07" db="EMBL/GenBank/DDBJ databases">
        <title>Two chromosome-level genome assemblies of Korean endemic species Abeliophyllum distichum and Forsythia ovata (Oleaceae).</title>
        <authorList>
            <person name="Jang H."/>
        </authorList>
    </citation>
    <scope>NUCLEOTIDE SEQUENCE [LARGE SCALE GENOMIC DNA]</scope>
</reference>
<feature type="region of interest" description="Disordered" evidence="1">
    <location>
        <begin position="1"/>
        <end position="40"/>
    </location>
</feature>
<dbReference type="AlphaFoldDB" id="A0ABD1SHR8"/>
<keyword evidence="2" id="KW-1133">Transmembrane helix</keyword>
<keyword evidence="2" id="KW-0472">Membrane</keyword>
<evidence type="ECO:0000313" key="3">
    <source>
        <dbReference type="EMBL" id="KAL2499222.1"/>
    </source>
</evidence>
<dbReference type="EMBL" id="JBFOLK010000007">
    <property type="protein sequence ID" value="KAL2499222.1"/>
    <property type="molecule type" value="Genomic_DNA"/>
</dbReference>
<gene>
    <name evidence="3" type="ORF">Adt_24772</name>
</gene>
<evidence type="ECO:0000256" key="2">
    <source>
        <dbReference type="SAM" id="Phobius"/>
    </source>
</evidence>
<name>A0ABD1SHR8_9LAMI</name>
<feature type="compositionally biased region" description="Polar residues" evidence="1">
    <location>
        <begin position="23"/>
        <end position="40"/>
    </location>
</feature>
<keyword evidence="2" id="KW-0812">Transmembrane</keyword>
<organism evidence="3 4">
    <name type="scientific">Abeliophyllum distichum</name>
    <dbReference type="NCBI Taxonomy" id="126358"/>
    <lineage>
        <taxon>Eukaryota</taxon>
        <taxon>Viridiplantae</taxon>
        <taxon>Streptophyta</taxon>
        <taxon>Embryophyta</taxon>
        <taxon>Tracheophyta</taxon>
        <taxon>Spermatophyta</taxon>
        <taxon>Magnoliopsida</taxon>
        <taxon>eudicotyledons</taxon>
        <taxon>Gunneridae</taxon>
        <taxon>Pentapetalae</taxon>
        <taxon>asterids</taxon>
        <taxon>lamiids</taxon>
        <taxon>Lamiales</taxon>
        <taxon>Oleaceae</taxon>
        <taxon>Forsythieae</taxon>
        <taxon>Abeliophyllum</taxon>
    </lineage>
</organism>
<feature type="transmembrane region" description="Helical" evidence="2">
    <location>
        <begin position="89"/>
        <end position="112"/>
    </location>
</feature>
<sequence length="148" mass="16817">MLVPAKKTHRVTQSDNPRKQTHHVAQSNNSPKQTLPNTRCNTLPPRVTLPHTKSEQDYVLPTQTSYVTQSHNHNVLSNRKRTMSVQNPGIMIMLFGATFYSCSVLCKLLQLVSCLQSSAFFMRIYANTSWRKWASILAKDTKIPNKSC</sequence>
<accession>A0ABD1SHR8</accession>
<protein>
    <submittedName>
        <fullName evidence="3">Uncharacterized protein</fullName>
    </submittedName>
</protein>